<dbReference type="RefSeq" id="WP_117680403.1">
    <property type="nucleotide sequence ID" value="NZ_QSRJ01000019.1"/>
</dbReference>
<organism evidence="2 3">
    <name type="scientific">Collinsella tanakaei</name>
    <dbReference type="NCBI Taxonomy" id="626935"/>
    <lineage>
        <taxon>Bacteria</taxon>
        <taxon>Bacillati</taxon>
        <taxon>Actinomycetota</taxon>
        <taxon>Coriobacteriia</taxon>
        <taxon>Coriobacteriales</taxon>
        <taxon>Coriobacteriaceae</taxon>
        <taxon>Collinsella</taxon>
    </lineage>
</organism>
<protein>
    <submittedName>
        <fullName evidence="2">PRC-barrel domain containing protein</fullName>
    </submittedName>
</protein>
<dbReference type="EMBL" id="QSRJ01000019">
    <property type="protein sequence ID" value="RGL07145.1"/>
    <property type="molecule type" value="Genomic_DNA"/>
</dbReference>
<feature type="compositionally biased region" description="Basic residues" evidence="1">
    <location>
        <begin position="320"/>
        <end position="329"/>
    </location>
</feature>
<dbReference type="Proteomes" id="UP000260943">
    <property type="component" value="Unassembled WGS sequence"/>
</dbReference>
<comment type="caution">
    <text evidence="2">The sequence shown here is derived from an EMBL/GenBank/DDBJ whole genome shotgun (WGS) entry which is preliminary data.</text>
</comment>
<dbReference type="AlphaFoldDB" id="A0A3E4QNM6"/>
<feature type="region of interest" description="Disordered" evidence="1">
    <location>
        <begin position="265"/>
        <end position="284"/>
    </location>
</feature>
<gene>
    <name evidence="2" type="ORF">DXC81_10835</name>
</gene>
<feature type="compositionally biased region" description="Low complexity" evidence="1">
    <location>
        <begin position="308"/>
        <end position="319"/>
    </location>
</feature>
<proteinExistence type="predicted"/>
<accession>A0A3E4QNM6</accession>
<evidence type="ECO:0000313" key="3">
    <source>
        <dbReference type="Proteomes" id="UP000260943"/>
    </source>
</evidence>
<sequence>MLVGTLQGVRVWLAKPKGKQDKKDGRPTSSKYLGKVHLPVFTPNGQRIVGFMVKQPDIAGMIKQPDRFVALDAFAVDDDGSLLVADVRESFDAAAAKRLGVDLDACIIWTGMDVQTKSGTKLGYCADASFNYRTGAVDMFKLTPSGASSALIGYLEMPASYLVGYAKGAMVVKDEASRLEFSGGAAAKAAEASVKASEGVKKGAKVLDEKGSEAVEKGSHALGRQIGKTAGAFKEFSSEYKKAAGTPAKKASASSAASAKTGAKAGAASAKPAKKASSGSGARAVGKQLGRAGGMFSAFASEFKKAAGTDTGSKSSSKTGAKKKPSTGK</sequence>
<reference evidence="2 3" key="1">
    <citation type="submission" date="2018-08" db="EMBL/GenBank/DDBJ databases">
        <title>A genome reference for cultivated species of the human gut microbiota.</title>
        <authorList>
            <person name="Zou Y."/>
            <person name="Xue W."/>
            <person name="Luo G."/>
        </authorList>
    </citation>
    <scope>NUCLEOTIDE SEQUENCE [LARGE SCALE GENOMIC DNA]</scope>
    <source>
        <strain evidence="2 3">TF08-14</strain>
    </source>
</reference>
<feature type="compositionally biased region" description="Low complexity" evidence="1">
    <location>
        <begin position="265"/>
        <end position="282"/>
    </location>
</feature>
<feature type="region of interest" description="Disordered" evidence="1">
    <location>
        <begin position="306"/>
        <end position="329"/>
    </location>
</feature>
<evidence type="ECO:0000256" key="1">
    <source>
        <dbReference type="SAM" id="MobiDB-lite"/>
    </source>
</evidence>
<evidence type="ECO:0000313" key="2">
    <source>
        <dbReference type="EMBL" id="RGL07145.1"/>
    </source>
</evidence>
<name>A0A3E4QNM6_9ACTN</name>